<dbReference type="AlphaFoldDB" id="A0A3M6ZSG5"/>
<feature type="region of interest" description="Disordered" evidence="1">
    <location>
        <begin position="1"/>
        <end position="181"/>
    </location>
</feature>
<feature type="compositionally biased region" description="Basic and acidic residues" evidence="1">
    <location>
        <begin position="79"/>
        <end position="113"/>
    </location>
</feature>
<evidence type="ECO:0000256" key="1">
    <source>
        <dbReference type="SAM" id="MobiDB-lite"/>
    </source>
</evidence>
<name>A0A3M6ZSG5_HORWE</name>
<organism evidence="2 3">
    <name type="scientific">Hortaea werneckii</name>
    <name type="common">Black yeast</name>
    <name type="synonym">Cladosporium werneckii</name>
    <dbReference type="NCBI Taxonomy" id="91943"/>
    <lineage>
        <taxon>Eukaryota</taxon>
        <taxon>Fungi</taxon>
        <taxon>Dikarya</taxon>
        <taxon>Ascomycota</taxon>
        <taxon>Pezizomycotina</taxon>
        <taxon>Dothideomycetes</taxon>
        <taxon>Dothideomycetidae</taxon>
        <taxon>Mycosphaerellales</taxon>
        <taxon>Teratosphaeriaceae</taxon>
        <taxon>Hortaea</taxon>
    </lineage>
</organism>
<comment type="caution">
    <text evidence="2">The sequence shown here is derived from an EMBL/GenBank/DDBJ whole genome shotgun (WGS) entry which is preliminary data.</text>
</comment>
<proteinExistence type="predicted"/>
<feature type="compositionally biased region" description="Basic residues" evidence="1">
    <location>
        <begin position="1"/>
        <end position="17"/>
    </location>
</feature>
<protein>
    <submittedName>
        <fullName evidence="2">Uncharacterized protein</fullName>
    </submittedName>
</protein>
<dbReference type="Proteomes" id="UP000270230">
    <property type="component" value="Unassembled WGS sequence"/>
</dbReference>
<reference evidence="2 3" key="1">
    <citation type="journal article" date="2018" name="BMC Genomics">
        <title>Genomic evidence for intraspecific hybridization in a clonal and extremely halotolerant yeast.</title>
        <authorList>
            <person name="Gostincar C."/>
            <person name="Stajich J.E."/>
            <person name="Zupancic J."/>
            <person name="Zalar P."/>
            <person name="Gunde-Cimerman N."/>
        </authorList>
    </citation>
    <scope>NUCLEOTIDE SEQUENCE [LARGE SCALE GENOMIC DNA]</scope>
    <source>
        <strain evidence="2 3">EXF-151</strain>
    </source>
</reference>
<evidence type="ECO:0000313" key="3">
    <source>
        <dbReference type="Proteomes" id="UP000270230"/>
    </source>
</evidence>
<sequence>MQHLPRRLPRPVRRRVRCPQPRQDGLHCPPLRRDDQTLHAPPPTRSDSRPGARHRHHPRRVRQRPFHRYQAPEGVRPAPTREELHDRHLRDGRRADHERHEDRPQRAADRDRGVPGGGPASQHQPTRARAQAHPPERRGQEASTGTISAQGDPAPENTHGRPDGQVPGPEARAGGEDYPEK</sequence>
<feature type="compositionally biased region" description="Basic residues" evidence="1">
    <location>
        <begin position="51"/>
        <end position="67"/>
    </location>
</feature>
<accession>A0A3M6ZSG5</accession>
<gene>
    <name evidence="2" type="ORF">D0865_16763</name>
</gene>
<dbReference type="EMBL" id="QWIN01004066">
    <property type="protein sequence ID" value="RMY17990.1"/>
    <property type="molecule type" value="Genomic_DNA"/>
</dbReference>
<evidence type="ECO:0000313" key="2">
    <source>
        <dbReference type="EMBL" id="RMY17990.1"/>
    </source>
</evidence>